<name>A0A6P9EP05_JUGRE</name>
<dbReference type="PRINTS" id="PR00364">
    <property type="entry name" value="DISEASERSIST"/>
</dbReference>
<evidence type="ECO:0000313" key="5">
    <source>
        <dbReference type="Proteomes" id="UP000235220"/>
    </source>
</evidence>
<dbReference type="GO" id="GO:0043531">
    <property type="term" value="F:ADP binding"/>
    <property type="evidence" value="ECO:0007669"/>
    <property type="project" value="InterPro"/>
</dbReference>
<dbReference type="Proteomes" id="UP000235220">
    <property type="component" value="Chromosome 8"/>
</dbReference>
<dbReference type="InterPro" id="IPR001611">
    <property type="entry name" value="Leu-rich_rpt"/>
</dbReference>
<dbReference type="InterPro" id="IPR003593">
    <property type="entry name" value="AAA+_ATPase"/>
</dbReference>
<dbReference type="InterPro" id="IPR027417">
    <property type="entry name" value="P-loop_NTPase"/>
</dbReference>
<dbReference type="Pfam" id="PF00931">
    <property type="entry name" value="NB-ARC"/>
    <property type="match status" value="1"/>
</dbReference>
<gene>
    <name evidence="6" type="primary">LOC109004516</name>
</gene>
<keyword evidence="3" id="KW-0611">Plant defense</keyword>
<dbReference type="GO" id="GO:0005524">
    <property type="term" value="F:ATP binding"/>
    <property type="evidence" value="ECO:0007669"/>
    <property type="project" value="UniProtKB-KW"/>
</dbReference>
<evidence type="ECO:0000313" key="6">
    <source>
        <dbReference type="RefSeq" id="XP_035549176.1"/>
    </source>
</evidence>
<proteinExistence type="inferred from homology"/>
<dbReference type="InterPro" id="IPR057135">
    <property type="entry name" value="At4g27190-like_LRR"/>
</dbReference>
<dbReference type="Gene3D" id="3.80.10.10">
    <property type="entry name" value="Ribonuclease Inhibitor"/>
    <property type="match status" value="3"/>
</dbReference>
<dbReference type="GO" id="GO:0006952">
    <property type="term" value="P:defense response"/>
    <property type="evidence" value="ECO:0007669"/>
    <property type="project" value="UniProtKB-KW"/>
</dbReference>
<dbReference type="InterPro" id="IPR042197">
    <property type="entry name" value="Apaf_helical"/>
</dbReference>
<evidence type="ECO:0000256" key="1">
    <source>
        <dbReference type="ARBA" id="ARBA00008894"/>
    </source>
</evidence>
<keyword evidence="2" id="KW-0547">Nucleotide-binding</keyword>
<dbReference type="SUPFAM" id="SSF52058">
    <property type="entry name" value="L domain-like"/>
    <property type="match status" value="2"/>
</dbReference>
<dbReference type="PANTHER" id="PTHR33463:SF215">
    <property type="entry name" value="NB-ARC DOMAIN DISEASE RESISTANCE PROTEIN"/>
    <property type="match status" value="1"/>
</dbReference>
<dbReference type="Gramene" id="Jr08_22100_p1">
    <property type="protein sequence ID" value="cds.Jr08_22100_p1"/>
    <property type="gene ID" value="Jr08_22100"/>
</dbReference>
<keyword evidence="4" id="KW-0067">ATP-binding</keyword>
<reference evidence="6" key="1">
    <citation type="submission" date="2025-08" db="UniProtKB">
        <authorList>
            <consortium name="RefSeq"/>
        </authorList>
    </citation>
    <scope>IDENTIFICATION</scope>
    <source>
        <tissue evidence="6">Leaves</tissue>
    </source>
</reference>
<protein>
    <submittedName>
        <fullName evidence="6">Probable disease resistance protein At4g27220 isoform X2</fullName>
    </submittedName>
</protein>
<dbReference type="PANTHER" id="PTHR33463">
    <property type="entry name" value="NB-ARC DOMAIN-CONTAINING PROTEIN-RELATED"/>
    <property type="match status" value="1"/>
</dbReference>
<organism evidence="5 6">
    <name type="scientific">Juglans regia</name>
    <name type="common">English walnut</name>
    <dbReference type="NCBI Taxonomy" id="51240"/>
    <lineage>
        <taxon>Eukaryota</taxon>
        <taxon>Viridiplantae</taxon>
        <taxon>Streptophyta</taxon>
        <taxon>Embryophyta</taxon>
        <taxon>Tracheophyta</taxon>
        <taxon>Spermatophyta</taxon>
        <taxon>Magnoliopsida</taxon>
        <taxon>eudicotyledons</taxon>
        <taxon>Gunneridae</taxon>
        <taxon>Pentapetalae</taxon>
        <taxon>rosids</taxon>
        <taxon>fabids</taxon>
        <taxon>Fagales</taxon>
        <taxon>Juglandaceae</taxon>
        <taxon>Juglans</taxon>
    </lineage>
</organism>
<dbReference type="InterPro" id="IPR032675">
    <property type="entry name" value="LRR_dom_sf"/>
</dbReference>
<dbReference type="RefSeq" id="XP_035549176.1">
    <property type="nucleotide sequence ID" value="XM_035693283.1"/>
</dbReference>
<dbReference type="PROSITE" id="PS51450">
    <property type="entry name" value="LRR"/>
    <property type="match status" value="1"/>
</dbReference>
<dbReference type="Gene3D" id="1.10.8.430">
    <property type="entry name" value="Helical domain of apoptotic protease-activating factors"/>
    <property type="match status" value="1"/>
</dbReference>
<dbReference type="SMART" id="SM00382">
    <property type="entry name" value="AAA"/>
    <property type="match status" value="1"/>
</dbReference>
<comment type="similarity">
    <text evidence="1">Belongs to the disease resistance NB-LRR family.</text>
</comment>
<dbReference type="Pfam" id="PF23247">
    <property type="entry name" value="LRR_RPS2"/>
    <property type="match status" value="4"/>
</dbReference>
<dbReference type="InterPro" id="IPR002182">
    <property type="entry name" value="NB-ARC"/>
</dbReference>
<accession>A0A6P9EP05</accession>
<dbReference type="InterPro" id="IPR050905">
    <property type="entry name" value="Plant_NBS-LRR"/>
</dbReference>
<keyword evidence="5" id="KW-1185">Reference proteome</keyword>
<evidence type="ECO:0000256" key="3">
    <source>
        <dbReference type="ARBA" id="ARBA00022821"/>
    </source>
</evidence>
<dbReference type="Gene3D" id="3.40.50.300">
    <property type="entry name" value="P-loop containing nucleotide triphosphate hydrolases"/>
    <property type="match status" value="1"/>
</dbReference>
<dbReference type="GeneID" id="109004516"/>
<dbReference type="SUPFAM" id="SSF52540">
    <property type="entry name" value="P-loop containing nucleoside triphosphate hydrolases"/>
    <property type="match status" value="1"/>
</dbReference>
<evidence type="ECO:0000256" key="4">
    <source>
        <dbReference type="ARBA" id="ARBA00022840"/>
    </source>
</evidence>
<evidence type="ECO:0000256" key="2">
    <source>
        <dbReference type="ARBA" id="ARBA00022741"/>
    </source>
</evidence>
<sequence>MEIVIQIAGKIVEYTFAPVGQWLCHSFHYNNVMENLKNQEKTLRAVQDKVQHTIAAASRNGQEIEVIVRLWLEKVDEATTKLSKIDEEARNRSSNAACLNLKHRHQLSREAKKLVENIAQLLDEYHKNENFVNVGHHPPLEGLEMTGNKDYMAMESRMTAVKEIMEALRNADIDKIGVWGMPGVGKSTLMKEIARQAREEKLFNEVVMAFVTNSPDVRRIQGEIAYTLGLNFDQETEKGRASQLNQRLSKDKKILVILDDIWKELDLQEIGIPSEGCKVVMTSRDRDVLICGMGARKDIKLEILQEAEAFNLIEKIAGDSFKDQPAARRIATEIAKKCEGLPIALVIVSKALKNKSLGEWKDTLRRLKTPAPENITGMLGKIYSPIEVSYNNLESPELKSLFLLCAQLPYFLFYRDLLIYSYGYGLSHGINTLEEARDTQDTLLRKLKDSCLLLERSDGFCMHDLVRDVAIIIASKERNMFVMRDGGGLKEWPDVDALKRCQAFSIFEQLPNEMELECPELIFFHISSKSSSQIPNTLFQGMEKLKVLDLTNMRLTSLPSSLLVLRNLQTLCLDDCMLEDISGIGELKNLVVLSLLYSQISKLPREIGSLVRLRMLDLSKCYKLEMIPPNVISSLVKLEELYMGNSIVQWEVEGLNDERKNASLAELKHLSNLNTLEIQIPDVSKLPKDFNFEKLVRYKICIGDVWDWSDNVQSSRTLKLKLNSSIQSEFWNKMPSNRVEILHLEGRLNGVMSVIPETDTEVFQQMKYLRIHNGVQLKYIVNLSTSVVVFPTLETFILSNMIKLEEICQGELPSTSFKNLRVLKLENCEKLRFVFSSSIVRGLSLLEKLKIRRCNSMGAIVVKEEKDGIEDGDVVLFHQLQTLVLEDLPELVSFLSTRSSFMTDCGQIIAEGNHDLHMPLLHYQVSFPSLQTLHMKGLPKIKHVWNCGQEPKTVFKCVEQLKTLWIKNCEVLEEIVGGGGGAGAVARTLLEFPRVTNLRLENLKRLKWFYKGVHVSKWPMLEEIQIEGCEKVEIFASGVVSFEETVEDRPSEMSIKQPIFLVDELSFSSLKKLLIQNMDKLEIIWQDQVAASSFSKNIQDVEIDGCEKLLHVFQSNFRTTTILSQRLTRLHIRNCRSLESIFRNMEGHNGKEPQVLIAPSSGKEESVAREDGTARHIEFPILTQMRLCGLPKLKWILEGVDTILECPSLEKLELFQCEQVLIWASKFGSSSSSQQNQLQTCIQLPLPNLLELQVWISWREEIFPYELVDPVPRLRQLHLRSLPMLTHLWKEDSTQPCPLFHNLEFLHLSRCRKLKNIVPSSVFLQNLTELHISYCDGLINLLTSTTAKTLVQLKKMTVMECKRITEIVAMEDGEEHVAITFNKLAHLELVDLPNLTHFCSGPYSFGESLKNVIVTRCPEMKPLCRGVSSTPELKGVYHT</sequence>